<reference evidence="3" key="2">
    <citation type="journal article" date="2010" name="Genome Res.">
        <title>Population genomic sequencing of Coccidioides fungi reveals recent hybridization and transposon control.</title>
        <authorList>
            <person name="Neafsey D.E."/>
            <person name="Barker B.M."/>
            <person name="Sharpton T.J."/>
            <person name="Stajich J.E."/>
            <person name="Park D.J."/>
            <person name="Whiston E."/>
            <person name="Hung C.-Y."/>
            <person name="McMahan C."/>
            <person name="White J."/>
            <person name="Sykes S."/>
            <person name="Heiman D."/>
            <person name="Young S."/>
            <person name="Zeng Q."/>
            <person name="Abouelleil A."/>
            <person name="Aftuck L."/>
            <person name="Bessette D."/>
            <person name="Brown A."/>
            <person name="FitzGerald M."/>
            <person name="Lui A."/>
            <person name="Macdonald J.P."/>
            <person name="Priest M."/>
            <person name="Orbach M.J."/>
            <person name="Galgiani J.N."/>
            <person name="Kirkland T.N."/>
            <person name="Cole G.T."/>
            <person name="Birren B.W."/>
            <person name="Henn M.R."/>
            <person name="Taylor J.W."/>
            <person name="Rounsley S.D."/>
        </authorList>
    </citation>
    <scope>GENOME REANNOTATION</scope>
    <source>
        <strain evidence="3">RS</strain>
    </source>
</reference>
<proteinExistence type="predicted"/>
<feature type="compositionally biased region" description="Basic residues" evidence="1">
    <location>
        <begin position="49"/>
        <end position="63"/>
    </location>
</feature>
<dbReference type="KEGG" id="cim:CIMG_05123"/>
<dbReference type="EMBL" id="GG704914">
    <property type="protein sequence ID" value="EAS34099.3"/>
    <property type="molecule type" value="Genomic_DNA"/>
</dbReference>
<feature type="region of interest" description="Disordered" evidence="1">
    <location>
        <begin position="46"/>
        <end position="67"/>
    </location>
</feature>
<evidence type="ECO:0000313" key="3">
    <source>
        <dbReference type="Proteomes" id="UP000001261"/>
    </source>
</evidence>
<evidence type="ECO:0000313" key="2">
    <source>
        <dbReference type="EMBL" id="EAS34099.3"/>
    </source>
</evidence>
<keyword evidence="3" id="KW-1185">Reference proteome</keyword>
<sequence length="104" mass="11947">MDISFSNRLMRIARRKNSNNPIKVAPPELKKPRYLPIPRCLALQANRRPTARRRVQNPRKPPHWKIPIVGGVEGRQMRIRAQLLRNEQELGSLNKPLAAGLDSI</sequence>
<gene>
    <name evidence="2" type="ORF">CIMG_05123</name>
</gene>
<dbReference type="AlphaFoldDB" id="J3KEX7"/>
<dbReference type="RefSeq" id="XP_001245682.2">
    <property type="nucleotide sequence ID" value="XM_001245681.2"/>
</dbReference>
<accession>J3KEX7</accession>
<organism evidence="2 3">
    <name type="scientific">Coccidioides immitis (strain RS)</name>
    <name type="common">Valley fever fungus</name>
    <dbReference type="NCBI Taxonomy" id="246410"/>
    <lineage>
        <taxon>Eukaryota</taxon>
        <taxon>Fungi</taxon>
        <taxon>Dikarya</taxon>
        <taxon>Ascomycota</taxon>
        <taxon>Pezizomycotina</taxon>
        <taxon>Eurotiomycetes</taxon>
        <taxon>Eurotiomycetidae</taxon>
        <taxon>Onygenales</taxon>
        <taxon>Onygenaceae</taxon>
        <taxon>Coccidioides</taxon>
    </lineage>
</organism>
<name>J3KEX7_COCIM</name>
<dbReference type="VEuPathDB" id="FungiDB:CIMG_05123"/>
<protein>
    <submittedName>
        <fullName evidence="2">Uncharacterized protein</fullName>
    </submittedName>
</protein>
<evidence type="ECO:0000256" key="1">
    <source>
        <dbReference type="SAM" id="MobiDB-lite"/>
    </source>
</evidence>
<dbReference type="Proteomes" id="UP000001261">
    <property type="component" value="Unassembled WGS sequence"/>
</dbReference>
<reference evidence="3" key="1">
    <citation type="journal article" date="2009" name="Genome Res.">
        <title>Comparative genomic analyses of the human fungal pathogens Coccidioides and their relatives.</title>
        <authorList>
            <person name="Sharpton T.J."/>
            <person name="Stajich J.E."/>
            <person name="Rounsley S.D."/>
            <person name="Gardner M.J."/>
            <person name="Wortman J.R."/>
            <person name="Jordar V.S."/>
            <person name="Maiti R."/>
            <person name="Kodira C.D."/>
            <person name="Neafsey D.E."/>
            <person name="Zeng Q."/>
            <person name="Hung C.-Y."/>
            <person name="McMahan C."/>
            <person name="Muszewska A."/>
            <person name="Grynberg M."/>
            <person name="Mandel M.A."/>
            <person name="Kellner E.M."/>
            <person name="Barker B.M."/>
            <person name="Galgiani J.N."/>
            <person name="Orbach M.J."/>
            <person name="Kirkland T.N."/>
            <person name="Cole G.T."/>
            <person name="Henn M.R."/>
            <person name="Birren B.W."/>
            <person name="Taylor J.W."/>
        </authorList>
    </citation>
    <scope>NUCLEOTIDE SEQUENCE [LARGE SCALE GENOMIC DNA]</scope>
    <source>
        <strain evidence="3">RS</strain>
    </source>
</reference>
<dbReference type="InParanoid" id="J3KEX7"/>
<dbReference type="GeneID" id="4563786"/>